<protein>
    <submittedName>
        <fullName evidence="1">Ectonucleotide pyrophosphatase/phosphodiesterase-like protein</fullName>
    </submittedName>
</protein>
<reference evidence="1 2" key="1">
    <citation type="submission" date="2017-03" db="EMBL/GenBank/DDBJ databases">
        <title>Genome Survey of Euroglyphus maynei.</title>
        <authorList>
            <person name="Arlian L.G."/>
            <person name="Morgan M.S."/>
            <person name="Rider S.D."/>
        </authorList>
    </citation>
    <scope>NUCLEOTIDE SEQUENCE [LARGE SCALE GENOMIC DNA]</scope>
    <source>
        <strain evidence="1">Arlian Lab</strain>
        <tissue evidence="1">Whole body</tissue>
    </source>
</reference>
<comment type="caution">
    <text evidence="1">The sequence shown here is derived from an EMBL/GenBank/DDBJ whole genome shotgun (WGS) entry which is preliminary data.</text>
</comment>
<sequence length="169" mass="20300">MYDPIFNEHFVDGNGMDEKWWNTDRIAVPIFIANQLVDRRRASCCSPWIGCHVRYHGRQAHYWRRFNKSSCYYEQFDWTLMKLMDRLWPANLGMMYVHEPDMIGHKYGPYGRQTIQQIRRLDRFVGHVYNRLQQLNLTMKINVIILSDHGLADIRPYRSTIMDSILNKT</sequence>
<dbReference type="InterPro" id="IPR002591">
    <property type="entry name" value="Phosphodiest/P_Trfase"/>
</dbReference>
<dbReference type="PANTHER" id="PTHR10151:SF120">
    <property type="entry name" value="BIS(5'-ADENOSYL)-TRIPHOSPHATASE"/>
    <property type="match status" value="1"/>
</dbReference>
<dbReference type="AlphaFoldDB" id="A0A1Y3AYS0"/>
<accession>A0A1Y3AYS0</accession>
<dbReference type="Proteomes" id="UP000194236">
    <property type="component" value="Unassembled WGS sequence"/>
</dbReference>
<dbReference type="Gene3D" id="3.40.720.10">
    <property type="entry name" value="Alkaline Phosphatase, subunit A"/>
    <property type="match status" value="1"/>
</dbReference>
<name>A0A1Y3AYS0_EURMA</name>
<organism evidence="1 2">
    <name type="scientific">Euroglyphus maynei</name>
    <name type="common">Mayne's house dust mite</name>
    <dbReference type="NCBI Taxonomy" id="6958"/>
    <lineage>
        <taxon>Eukaryota</taxon>
        <taxon>Metazoa</taxon>
        <taxon>Ecdysozoa</taxon>
        <taxon>Arthropoda</taxon>
        <taxon>Chelicerata</taxon>
        <taxon>Arachnida</taxon>
        <taxon>Acari</taxon>
        <taxon>Acariformes</taxon>
        <taxon>Sarcoptiformes</taxon>
        <taxon>Astigmata</taxon>
        <taxon>Psoroptidia</taxon>
        <taxon>Analgoidea</taxon>
        <taxon>Pyroglyphidae</taxon>
        <taxon>Pyroglyphinae</taxon>
        <taxon>Euroglyphus</taxon>
    </lineage>
</organism>
<dbReference type="SUPFAM" id="SSF53649">
    <property type="entry name" value="Alkaline phosphatase-like"/>
    <property type="match status" value="1"/>
</dbReference>
<evidence type="ECO:0000313" key="2">
    <source>
        <dbReference type="Proteomes" id="UP000194236"/>
    </source>
</evidence>
<dbReference type="OrthoDB" id="415411at2759"/>
<proteinExistence type="predicted"/>
<dbReference type="Pfam" id="PF01663">
    <property type="entry name" value="Phosphodiest"/>
    <property type="match status" value="1"/>
</dbReference>
<dbReference type="GO" id="GO:0016787">
    <property type="term" value="F:hydrolase activity"/>
    <property type="evidence" value="ECO:0007669"/>
    <property type="project" value="UniProtKB-ARBA"/>
</dbReference>
<dbReference type="EMBL" id="MUJZ01050572">
    <property type="protein sequence ID" value="OTF73680.1"/>
    <property type="molecule type" value="Genomic_DNA"/>
</dbReference>
<dbReference type="InterPro" id="IPR017850">
    <property type="entry name" value="Alkaline_phosphatase_core_sf"/>
</dbReference>
<gene>
    <name evidence="1" type="ORF">BLA29_008749</name>
</gene>
<dbReference type="PANTHER" id="PTHR10151">
    <property type="entry name" value="ECTONUCLEOTIDE PYROPHOSPHATASE/PHOSPHODIESTERASE"/>
    <property type="match status" value="1"/>
</dbReference>
<evidence type="ECO:0000313" key="1">
    <source>
        <dbReference type="EMBL" id="OTF73680.1"/>
    </source>
</evidence>
<keyword evidence="2" id="KW-1185">Reference proteome</keyword>
<feature type="non-terminal residue" evidence="1">
    <location>
        <position position="169"/>
    </location>
</feature>